<dbReference type="EMBL" id="JAGUCO010000006">
    <property type="protein sequence ID" value="MBS2098656.1"/>
    <property type="molecule type" value="Genomic_DNA"/>
</dbReference>
<proteinExistence type="inferred from homology"/>
<comment type="subcellular location">
    <subcellularLocation>
        <location evidence="1">Cell inner membrane</location>
        <topology evidence="1">Single-pass membrane protein</topology>
        <orientation evidence="1">Periplasmic side</orientation>
    </subcellularLocation>
</comment>
<keyword evidence="13" id="KW-1185">Reference proteome</keyword>
<organism evidence="12 13">
    <name type="scientific">Carboxylicivirga linearis</name>
    <dbReference type="NCBI Taxonomy" id="1628157"/>
    <lineage>
        <taxon>Bacteria</taxon>
        <taxon>Pseudomonadati</taxon>
        <taxon>Bacteroidota</taxon>
        <taxon>Bacteroidia</taxon>
        <taxon>Marinilabiliales</taxon>
        <taxon>Marinilabiliaceae</taxon>
        <taxon>Carboxylicivirga</taxon>
    </lineage>
</organism>
<evidence type="ECO:0000256" key="7">
    <source>
        <dbReference type="ARBA" id="ARBA00022927"/>
    </source>
</evidence>
<evidence type="ECO:0000256" key="8">
    <source>
        <dbReference type="ARBA" id="ARBA00022989"/>
    </source>
</evidence>
<dbReference type="Proteomes" id="UP000708576">
    <property type="component" value="Unassembled WGS sequence"/>
</dbReference>
<dbReference type="Gene3D" id="3.30.1150.10">
    <property type="match status" value="1"/>
</dbReference>
<protein>
    <submittedName>
        <fullName evidence="12">TonB family protein</fullName>
    </submittedName>
</protein>
<dbReference type="InterPro" id="IPR006260">
    <property type="entry name" value="TonB/TolA_C"/>
</dbReference>
<dbReference type="NCBIfam" id="TIGR01352">
    <property type="entry name" value="tonB_Cterm"/>
    <property type="match status" value="1"/>
</dbReference>
<keyword evidence="9" id="KW-0472">Membrane</keyword>
<accession>A0ABS5JW05</accession>
<evidence type="ECO:0000256" key="3">
    <source>
        <dbReference type="ARBA" id="ARBA00022448"/>
    </source>
</evidence>
<keyword evidence="4" id="KW-1003">Cell membrane</keyword>
<evidence type="ECO:0000313" key="12">
    <source>
        <dbReference type="EMBL" id="MBS2098656.1"/>
    </source>
</evidence>
<evidence type="ECO:0000256" key="6">
    <source>
        <dbReference type="ARBA" id="ARBA00022692"/>
    </source>
</evidence>
<keyword evidence="6" id="KW-0812">Transmembrane</keyword>
<evidence type="ECO:0000256" key="10">
    <source>
        <dbReference type="SAM" id="MobiDB-lite"/>
    </source>
</evidence>
<evidence type="ECO:0000313" key="13">
    <source>
        <dbReference type="Proteomes" id="UP000708576"/>
    </source>
</evidence>
<dbReference type="InterPro" id="IPR051045">
    <property type="entry name" value="TonB-dependent_transducer"/>
</dbReference>
<evidence type="ECO:0000256" key="9">
    <source>
        <dbReference type="ARBA" id="ARBA00023136"/>
    </source>
</evidence>
<dbReference type="PROSITE" id="PS52015">
    <property type="entry name" value="TONB_CTD"/>
    <property type="match status" value="1"/>
</dbReference>
<keyword evidence="8" id="KW-1133">Transmembrane helix</keyword>
<dbReference type="SUPFAM" id="SSF74653">
    <property type="entry name" value="TolA/TonB C-terminal domain"/>
    <property type="match status" value="1"/>
</dbReference>
<keyword evidence="5" id="KW-0997">Cell inner membrane</keyword>
<evidence type="ECO:0000256" key="1">
    <source>
        <dbReference type="ARBA" id="ARBA00004383"/>
    </source>
</evidence>
<evidence type="ECO:0000256" key="4">
    <source>
        <dbReference type="ARBA" id="ARBA00022475"/>
    </source>
</evidence>
<keyword evidence="7" id="KW-0653">Protein transport</keyword>
<dbReference type="InterPro" id="IPR037682">
    <property type="entry name" value="TonB_C"/>
</dbReference>
<gene>
    <name evidence="12" type="ORF">KEM10_10230</name>
</gene>
<keyword evidence="3" id="KW-0813">Transport</keyword>
<dbReference type="PANTHER" id="PTHR33446:SF2">
    <property type="entry name" value="PROTEIN TONB"/>
    <property type="match status" value="1"/>
</dbReference>
<comment type="similarity">
    <text evidence="2">Belongs to the TonB family.</text>
</comment>
<sequence length="234" mass="27470">MKYLLVILWFGIMTMGLQAQNEERSKKKEGRVPAQSQTNKTHKIKEVKVQPKFSIGYFMLNEIEYPKESLDLLDEGQVLVQFIVQPNGEIRDIELLNSVSEKLDEQVISCLERTSGKWTPDEENGKPVESVRKMLVTFDIKNNAPLNQRSINHYTRGMKHIYQAEIYEKDNALSENKRINKLNRQYKRALYHFTEAGKYQAEESTIYYWQYYANKKLGDVEKMEENLQAFKSSL</sequence>
<dbReference type="PANTHER" id="PTHR33446">
    <property type="entry name" value="PROTEIN TONB-RELATED"/>
    <property type="match status" value="1"/>
</dbReference>
<feature type="domain" description="TonB C-terminal" evidence="11">
    <location>
        <begin position="50"/>
        <end position="147"/>
    </location>
</feature>
<reference evidence="12 13" key="1">
    <citation type="journal article" date="2015" name="Int. J. Syst. Evol. Microbiol.">
        <title>Carboxylicivirga linearis sp. nov., isolated from a sea cucumber culture pond.</title>
        <authorList>
            <person name="Wang F.Q."/>
            <person name="Zhou Y.X."/>
            <person name="Lin X.Z."/>
            <person name="Chen G.J."/>
            <person name="Du Z.J."/>
        </authorList>
    </citation>
    <scope>NUCLEOTIDE SEQUENCE [LARGE SCALE GENOMIC DNA]</scope>
    <source>
        <strain evidence="12 13">FB218</strain>
    </source>
</reference>
<comment type="caution">
    <text evidence="12">The sequence shown here is derived from an EMBL/GenBank/DDBJ whole genome shotgun (WGS) entry which is preliminary data.</text>
</comment>
<dbReference type="Pfam" id="PF03544">
    <property type="entry name" value="TonB_C"/>
    <property type="match status" value="1"/>
</dbReference>
<name>A0ABS5JW05_9BACT</name>
<evidence type="ECO:0000256" key="5">
    <source>
        <dbReference type="ARBA" id="ARBA00022519"/>
    </source>
</evidence>
<dbReference type="RefSeq" id="WP_212215902.1">
    <property type="nucleotide sequence ID" value="NZ_JAGUCO010000006.1"/>
</dbReference>
<evidence type="ECO:0000256" key="2">
    <source>
        <dbReference type="ARBA" id="ARBA00006555"/>
    </source>
</evidence>
<evidence type="ECO:0000259" key="11">
    <source>
        <dbReference type="PROSITE" id="PS52015"/>
    </source>
</evidence>
<feature type="region of interest" description="Disordered" evidence="10">
    <location>
        <begin position="23"/>
        <end position="43"/>
    </location>
</feature>